<dbReference type="GO" id="GO:0051782">
    <property type="term" value="P:negative regulation of cell division"/>
    <property type="evidence" value="ECO:0007669"/>
    <property type="project" value="TreeGrafter"/>
</dbReference>
<evidence type="ECO:0000259" key="3">
    <source>
        <dbReference type="Pfam" id="PF13614"/>
    </source>
</evidence>
<dbReference type="Gene3D" id="3.40.50.300">
    <property type="entry name" value="P-loop containing nucleotide triphosphate hydrolases"/>
    <property type="match status" value="1"/>
</dbReference>
<dbReference type="InterPro" id="IPR050625">
    <property type="entry name" value="ParA/MinD_ATPase"/>
</dbReference>
<reference evidence="4 5" key="1">
    <citation type="submission" date="2016-07" db="EMBL/GenBank/DDBJ databases">
        <title>Complete genome sequence of the Lentzea guizhouensis DHS C013.</title>
        <authorList>
            <person name="Cao C."/>
        </authorList>
    </citation>
    <scope>NUCLEOTIDE SEQUENCE [LARGE SCALE GENOMIC DNA]</scope>
    <source>
        <strain evidence="4 5">DHS C013</strain>
    </source>
</reference>
<dbReference type="GO" id="GO:0016887">
    <property type="term" value="F:ATP hydrolysis activity"/>
    <property type="evidence" value="ECO:0007669"/>
    <property type="project" value="TreeGrafter"/>
</dbReference>
<organism evidence="4 5">
    <name type="scientific">Lentzea guizhouensis</name>
    <dbReference type="NCBI Taxonomy" id="1586287"/>
    <lineage>
        <taxon>Bacteria</taxon>
        <taxon>Bacillati</taxon>
        <taxon>Actinomycetota</taxon>
        <taxon>Actinomycetes</taxon>
        <taxon>Pseudonocardiales</taxon>
        <taxon>Pseudonocardiaceae</taxon>
        <taxon>Lentzea</taxon>
    </lineage>
</organism>
<dbReference type="EMBL" id="CP016793">
    <property type="protein sequence ID" value="ANZ39531.1"/>
    <property type="molecule type" value="Genomic_DNA"/>
</dbReference>
<dbReference type="InterPro" id="IPR027417">
    <property type="entry name" value="P-loop_NTPase"/>
</dbReference>
<dbReference type="KEGG" id="led:BBK82_29270"/>
<evidence type="ECO:0000313" key="5">
    <source>
        <dbReference type="Proteomes" id="UP000093053"/>
    </source>
</evidence>
<dbReference type="SMART" id="SM00028">
    <property type="entry name" value="TPR"/>
    <property type="match status" value="6"/>
</dbReference>
<dbReference type="Pfam" id="PF13432">
    <property type="entry name" value="TPR_16"/>
    <property type="match status" value="3"/>
</dbReference>
<evidence type="ECO:0000256" key="1">
    <source>
        <dbReference type="ARBA" id="ARBA00022741"/>
    </source>
</evidence>
<proteinExistence type="predicted"/>
<dbReference type="Pfam" id="PF13614">
    <property type="entry name" value="AAA_31"/>
    <property type="match status" value="1"/>
</dbReference>
<evidence type="ECO:0000256" key="2">
    <source>
        <dbReference type="ARBA" id="ARBA00022840"/>
    </source>
</evidence>
<dbReference type="AlphaFoldDB" id="A0A1B2HPB5"/>
<dbReference type="GO" id="GO:0009898">
    <property type="term" value="C:cytoplasmic side of plasma membrane"/>
    <property type="evidence" value="ECO:0007669"/>
    <property type="project" value="TreeGrafter"/>
</dbReference>
<accession>A0A1B2HPB5</accession>
<gene>
    <name evidence="4" type="ORF">BBK82_29270</name>
</gene>
<dbReference type="InterPro" id="IPR019734">
    <property type="entry name" value="TPR_rpt"/>
</dbReference>
<dbReference type="SUPFAM" id="SSF48452">
    <property type="entry name" value="TPR-like"/>
    <property type="match status" value="2"/>
</dbReference>
<keyword evidence="5" id="KW-1185">Reference proteome</keyword>
<dbReference type="GO" id="GO:0005524">
    <property type="term" value="F:ATP binding"/>
    <property type="evidence" value="ECO:0007669"/>
    <property type="project" value="UniProtKB-KW"/>
</dbReference>
<dbReference type="PANTHER" id="PTHR43384">
    <property type="entry name" value="SEPTUM SITE-DETERMINING PROTEIN MIND HOMOLOG, CHLOROPLASTIC-RELATED"/>
    <property type="match status" value="1"/>
</dbReference>
<dbReference type="Gene3D" id="1.25.40.10">
    <property type="entry name" value="Tetratricopeptide repeat domain"/>
    <property type="match status" value="2"/>
</dbReference>
<protein>
    <recommendedName>
        <fullName evidence="3">AAA domain-containing protein</fullName>
    </recommendedName>
</protein>
<sequence>MIGVIVTFYSYKGGVGRSFCLVNVAVQLARWGNRVLCVDFDLDAPGLHEYFRPYLDGVPQKGLVEVVAGEVEWQDAVSAVAVPDTDGLALLAAGRMDETYADRAQALSWPELFARHDLGWRFEKIRQEWLAEYDYVLIDSRTGITDIGGICTAQLPKVLVLCVAPNQQNLDGTLDVARRAAVARDKLPYDRAGLLFLPVASRFDGREEYERARSWRSVLAERFADLYSSWMPADNGDAEPELGLVERTTVPYLPYWSFGEEIAVIDERSGNPDTVSYYMDNIAALLAHGLADADVLVSNRDTYVSAARERSNRSQGQGYRYDVLVHGTSERAIGLTEELARLGVRAVRGRLAELSMARHFVVVDPPARPSAGIQEILDQAQLDSGRLVVAVVEADADGPRQLVSVRLVYTSDGAADLAVTVAGLLPGGGVRWERVLVAAASVLRGRGNVEAAFALATRAVGSTGRPVDSLLLRGRIAHELGRLDDARDDLQTVLNRVPRQSAQAHQAYRLLGAIHRDSGDFTAAVTDFDLALGSEASPRDHALVHRDLARIALLTGDYEVATAKFENARAVLGATDAVLAAELAFELGSLRVDRGEFAEALDLLNLALESQRLTTDDRVTALRQLAYLHTQARQYEAAADHLRQALTLVSSGDVVDIAVELSQVQREAHGTDAANDELEAVLTTLDPADRRSRARLREAQGNLQLDSGDVDLAVAAFEGALTTFRGLGDRAGEVRALIGLAGAFQDRDYDRAFAAWDEARRLLTRLRGSEADLLRRQLDAVDPR</sequence>
<evidence type="ECO:0000313" key="4">
    <source>
        <dbReference type="EMBL" id="ANZ39531.1"/>
    </source>
</evidence>
<dbReference type="SUPFAM" id="SSF52540">
    <property type="entry name" value="P-loop containing nucleoside triphosphate hydrolases"/>
    <property type="match status" value="1"/>
</dbReference>
<name>A0A1B2HPB5_9PSEU</name>
<keyword evidence="2" id="KW-0067">ATP-binding</keyword>
<dbReference type="NCBIfam" id="NF047398">
    <property type="entry name" value="AAA_KGGVGR"/>
    <property type="match status" value="1"/>
</dbReference>
<dbReference type="STRING" id="1586287.BBK82_29270"/>
<dbReference type="InterPro" id="IPR025669">
    <property type="entry name" value="AAA_dom"/>
</dbReference>
<dbReference type="GO" id="GO:0005829">
    <property type="term" value="C:cytosol"/>
    <property type="evidence" value="ECO:0007669"/>
    <property type="project" value="TreeGrafter"/>
</dbReference>
<feature type="domain" description="AAA" evidence="3">
    <location>
        <begin position="5"/>
        <end position="140"/>
    </location>
</feature>
<dbReference type="PANTHER" id="PTHR43384:SF6">
    <property type="entry name" value="SEPTUM SITE-DETERMINING PROTEIN MIND HOMOLOG, CHLOROPLASTIC"/>
    <property type="match status" value="1"/>
</dbReference>
<dbReference type="Proteomes" id="UP000093053">
    <property type="component" value="Chromosome"/>
</dbReference>
<keyword evidence="1" id="KW-0547">Nucleotide-binding</keyword>
<dbReference type="InterPro" id="IPR011990">
    <property type="entry name" value="TPR-like_helical_dom_sf"/>
</dbReference>